<dbReference type="Proteomes" id="UP000030745">
    <property type="component" value="Unassembled WGS sequence"/>
</dbReference>
<feature type="non-terminal residue" evidence="1">
    <location>
        <position position="1"/>
    </location>
</feature>
<reference evidence="1 2" key="1">
    <citation type="journal article" date="2013" name="PLoS Genet.">
        <title>Distinctive expansion of potential virulence genes in the genome of the oomycete fish pathogen Saprolegnia parasitica.</title>
        <authorList>
            <person name="Jiang R.H."/>
            <person name="de Bruijn I."/>
            <person name="Haas B.J."/>
            <person name="Belmonte R."/>
            <person name="Lobach L."/>
            <person name="Christie J."/>
            <person name="van den Ackerveken G."/>
            <person name="Bottin A."/>
            <person name="Bulone V."/>
            <person name="Diaz-Moreno S.M."/>
            <person name="Dumas B."/>
            <person name="Fan L."/>
            <person name="Gaulin E."/>
            <person name="Govers F."/>
            <person name="Grenville-Briggs L.J."/>
            <person name="Horner N.R."/>
            <person name="Levin J.Z."/>
            <person name="Mammella M."/>
            <person name="Meijer H.J."/>
            <person name="Morris P."/>
            <person name="Nusbaum C."/>
            <person name="Oome S."/>
            <person name="Phillips A.J."/>
            <person name="van Rooyen D."/>
            <person name="Rzeszutek E."/>
            <person name="Saraiva M."/>
            <person name="Secombes C.J."/>
            <person name="Seidl M.F."/>
            <person name="Snel B."/>
            <person name="Stassen J.H."/>
            <person name="Sykes S."/>
            <person name="Tripathy S."/>
            <person name="van den Berg H."/>
            <person name="Vega-Arreguin J.C."/>
            <person name="Wawra S."/>
            <person name="Young S.K."/>
            <person name="Zeng Q."/>
            <person name="Dieguez-Uribeondo J."/>
            <person name="Russ C."/>
            <person name="Tyler B.M."/>
            <person name="van West P."/>
        </authorList>
    </citation>
    <scope>NUCLEOTIDE SEQUENCE [LARGE SCALE GENOMIC DNA]</scope>
    <source>
        <strain evidence="1 2">CBS 223.65</strain>
    </source>
</reference>
<dbReference type="RefSeq" id="XP_012194917.1">
    <property type="nucleotide sequence ID" value="XM_012339527.1"/>
</dbReference>
<dbReference type="KEGG" id="spar:SPRG_01306"/>
<gene>
    <name evidence="1" type="ORF">SPRG_01306</name>
</gene>
<keyword evidence="2" id="KW-1185">Reference proteome</keyword>
<dbReference type="AlphaFoldDB" id="A0A067D4T5"/>
<evidence type="ECO:0000313" key="1">
    <source>
        <dbReference type="EMBL" id="KDO34032.1"/>
    </source>
</evidence>
<dbReference type="GeneID" id="24123903"/>
<name>A0A067D4T5_SAPPC</name>
<evidence type="ECO:0000313" key="2">
    <source>
        <dbReference type="Proteomes" id="UP000030745"/>
    </source>
</evidence>
<sequence>ETSKIEALRTAVARSARYETRLAASWRHGGRATGSCPSLAASAALRGITPSTLVAFEVRFVANPNALFFKAKFEAIE</sequence>
<dbReference type="EMBL" id="KK583191">
    <property type="protein sequence ID" value="KDO34032.1"/>
    <property type="molecule type" value="Genomic_DNA"/>
</dbReference>
<proteinExistence type="predicted"/>
<protein>
    <submittedName>
        <fullName evidence="1">Uncharacterized protein</fullName>
    </submittedName>
</protein>
<organism evidence="1 2">
    <name type="scientific">Saprolegnia parasitica (strain CBS 223.65)</name>
    <dbReference type="NCBI Taxonomy" id="695850"/>
    <lineage>
        <taxon>Eukaryota</taxon>
        <taxon>Sar</taxon>
        <taxon>Stramenopiles</taxon>
        <taxon>Oomycota</taxon>
        <taxon>Saprolegniomycetes</taxon>
        <taxon>Saprolegniales</taxon>
        <taxon>Saprolegniaceae</taxon>
        <taxon>Saprolegnia</taxon>
    </lineage>
</organism>
<dbReference type="VEuPathDB" id="FungiDB:SPRG_01306"/>
<accession>A0A067D4T5</accession>